<evidence type="ECO:0000313" key="3">
    <source>
        <dbReference type="Proteomes" id="UP000800235"/>
    </source>
</evidence>
<keyword evidence="3" id="KW-1185">Reference proteome</keyword>
<organism evidence="2 3">
    <name type="scientific">Tothia fuscella</name>
    <dbReference type="NCBI Taxonomy" id="1048955"/>
    <lineage>
        <taxon>Eukaryota</taxon>
        <taxon>Fungi</taxon>
        <taxon>Dikarya</taxon>
        <taxon>Ascomycota</taxon>
        <taxon>Pezizomycotina</taxon>
        <taxon>Dothideomycetes</taxon>
        <taxon>Pleosporomycetidae</taxon>
        <taxon>Venturiales</taxon>
        <taxon>Cylindrosympodiaceae</taxon>
        <taxon>Tothia</taxon>
    </lineage>
</organism>
<reference evidence="2" key="1">
    <citation type="journal article" date="2020" name="Stud. Mycol.">
        <title>101 Dothideomycetes genomes: a test case for predicting lifestyles and emergence of pathogens.</title>
        <authorList>
            <person name="Haridas S."/>
            <person name="Albert R."/>
            <person name="Binder M."/>
            <person name="Bloem J."/>
            <person name="Labutti K."/>
            <person name="Salamov A."/>
            <person name="Andreopoulos B."/>
            <person name="Baker S."/>
            <person name="Barry K."/>
            <person name="Bills G."/>
            <person name="Bluhm B."/>
            <person name="Cannon C."/>
            <person name="Castanera R."/>
            <person name="Culley D."/>
            <person name="Daum C."/>
            <person name="Ezra D."/>
            <person name="Gonzalez J."/>
            <person name="Henrissat B."/>
            <person name="Kuo A."/>
            <person name="Liang C."/>
            <person name="Lipzen A."/>
            <person name="Lutzoni F."/>
            <person name="Magnuson J."/>
            <person name="Mondo S."/>
            <person name="Nolan M."/>
            <person name="Ohm R."/>
            <person name="Pangilinan J."/>
            <person name="Park H.-J."/>
            <person name="Ramirez L."/>
            <person name="Alfaro M."/>
            <person name="Sun H."/>
            <person name="Tritt A."/>
            <person name="Yoshinaga Y."/>
            <person name="Zwiers L.-H."/>
            <person name="Turgeon B."/>
            <person name="Goodwin S."/>
            <person name="Spatafora J."/>
            <person name="Crous P."/>
            <person name="Grigoriev I."/>
        </authorList>
    </citation>
    <scope>NUCLEOTIDE SEQUENCE</scope>
    <source>
        <strain evidence="2">CBS 130266</strain>
    </source>
</reference>
<feature type="domain" description="FAD-binding FR-type" evidence="1">
    <location>
        <begin position="355"/>
        <end position="480"/>
    </location>
</feature>
<proteinExistence type="predicted"/>
<dbReference type="PROSITE" id="PS51384">
    <property type="entry name" value="FAD_FR"/>
    <property type="match status" value="1"/>
</dbReference>
<dbReference type="InterPro" id="IPR017927">
    <property type="entry name" value="FAD-bd_FR_type"/>
</dbReference>
<protein>
    <submittedName>
        <fullName evidence="2">Oxidoreductase-like protein</fullName>
    </submittedName>
</protein>
<gene>
    <name evidence="2" type="ORF">EJ08DRAFT_591074</name>
</gene>
<evidence type="ECO:0000313" key="2">
    <source>
        <dbReference type="EMBL" id="KAF2429305.1"/>
    </source>
</evidence>
<dbReference type="InterPro" id="IPR012349">
    <property type="entry name" value="Split_barrel_FMN-bd"/>
</dbReference>
<comment type="caution">
    <text evidence="2">The sequence shown here is derived from an EMBL/GenBank/DDBJ whole genome shotgun (WGS) entry which is preliminary data.</text>
</comment>
<dbReference type="OrthoDB" id="436496at2759"/>
<dbReference type="SUPFAM" id="SSF52343">
    <property type="entry name" value="Ferredoxin reductase-like, C-terminal NADP-linked domain"/>
    <property type="match status" value="1"/>
</dbReference>
<dbReference type="CDD" id="cd06197">
    <property type="entry name" value="FNR_like_2"/>
    <property type="match status" value="1"/>
</dbReference>
<name>A0A9P4TX82_9PEZI</name>
<dbReference type="EMBL" id="MU007048">
    <property type="protein sequence ID" value="KAF2429305.1"/>
    <property type="molecule type" value="Genomic_DNA"/>
</dbReference>
<dbReference type="InterPro" id="IPR017938">
    <property type="entry name" value="Riboflavin_synthase-like_b-brl"/>
</dbReference>
<dbReference type="Proteomes" id="UP000800235">
    <property type="component" value="Unassembled WGS sequence"/>
</dbReference>
<dbReference type="Gene3D" id="2.40.30.10">
    <property type="entry name" value="Translation factors"/>
    <property type="match status" value="1"/>
</dbReference>
<dbReference type="SUPFAM" id="SSF63380">
    <property type="entry name" value="Riboflavin synthase domain-like"/>
    <property type="match status" value="1"/>
</dbReference>
<dbReference type="Gene3D" id="2.30.110.10">
    <property type="entry name" value="Electron Transport, Fmn-binding Protein, Chain A"/>
    <property type="match status" value="1"/>
</dbReference>
<dbReference type="PANTHER" id="PTHR42815">
    <property type="entry name" value="FAD-BINDING, PUTATIVE (AFU_ORTHOLOGUE AFUA_6G07600)-RELATED"/>
    <property type="match status" value="1"/>
</dbReference>
<dbReference type="Gene3D" id="3.40.50.80">
    <property type="entry name" value="Nucleotide-binding domain of ferredoxin-NADP reductase (FNR) module"/>
    <property type="match status" value="1"/>
</dbReference>
<dbReference type="GO" id="GO:0016491">
    <property type="term" value="F:oxidoreductase activity"/>
    <property type="evidence" value="ECO:0007669"/>
    <property type="project" value="InterPro"/>
</dbReference>
<sequence>MASVFLSRPWHTGETRMHTLMNVPENDNPTAYTLTPQAAYLLQRAPLLALGTLDSEGRPWTTLLGGENGFARPLGGDMVGLRVDVDAEFDPVVEVLVPRGRRGAGEVVKGEEVERGKGLLVGGLTIDLMTRKRVKIAGRMVVGAVSGEGSDKGERMGVGEMQLVCKIEQSLGNCPKYLNKKDIRPAPAHPKLISKSAQLSPEGIALLAKADLFFISSSNSTKDMDTNHRGGPPGFVRLLANDISGAQIVYPEYSGNRLYQTLGNLVTTSKAGIVIPDFETGDVLYITGTTEILIGKDANTLLPHSNLAVKITITEARFVEKGLPFRGIVDEFSPYNPNVRLLAMEEGSIASKLTQATNTAKLLSREDITPTIARYKFAMTNPVPYKPGQWVALDFSEELDVGYSHMRDDDPQSLNDDFVRTFTVSSSPLGTTSTSSSKPHDEFEITLRRHGPVTAFLSRVNPKSGLEIPLKGFGGDFVIGTSEEDGVVPFVAGGVGITPVLGQLRSLDLERFRLVWVIRAEDVSFVVDVLGRERDLARVTSVFFTGNSSSEKVKEGIQQVVEMGATVHIRRPQQADFDALDAQKWYMCAGRPLRDHILDWLKGKKVLFENFDY</sequence>
<evidence type="ECO:0000259" key="1">
    <source>
        <dbReference type="PROSITE" id="PS51384"/>
    </source>
</evidence>
<dbReference type="InterPro" id="IPR039261">
    <property type="entry name" value="FNR_nucleotide-bd"/>
</dbReference>
<accession>A0A9P4TX82</accession>
<dbReference type="PANTHER" id="PTHR42815:SF2">
    <property type="entry name" value="FAD-BINDING, PUTATIVE (AFU_ORTHOLOGUE AFUA_6G07600)-RELATED"/>
    <property type="match status" value="1"/>
</dbReference>
<dbReference type="AlphaFoldDB" id="A0A9P4TX82"/>